<dbReference type="RefSeq" id="WP_304448539.1">
    <property type="nucleotide sequence ID" value="NZ_JARRAH010000001.1"/>
</dbReference>
<dbReference type="InterPro" id="IPR029044">
    <property type="entry name" value="Nucleotide-diphossugar_trans"/>
</dbReference>
<evidence type="ECO:0000313" key="2">
    <source>
        <dbReference type="EMBL" id="MFC6836865.1"/>
    </source>
</evidence>
<dbReference type="AlphaFoldDB" id="A0ABD5U8G2"/>
<sequence length="313" mass="34794">MTPDVSLPDSLRSGRGPLVSVVVPTYEDDEFLPGALESIAAQHADVELVVVDSSGVGWLRDLAARVEGVEYVYQEPSGLSAARNRGIDVARGEYVAFLDADDRWREDKLEKQLAVMRDGADVVYSDVTVVGESGRRRLSSLPVERPAAHHVDFLYSGGVPILTVLVRRACLERHRFDESLGAVEDRHLLARLFAEFRPGRVAEPLAEYAERADSMSSDAELMYRSERDSLADLVARYPDLDAHRSHLEARAAYSYGKRLLRTGDARAARRPLFDALRGGAGGYRGAALLALSLLPRGHERLLWELERLEECRR</sequence>
<feature type="domain" description="Glycosyltransferase 2-like" evidence="1">
    <location>
        <begin position="20"/>
        <end position="137"/>
    </location>
</feature>
<dbReference type="Gene3D" id="3.90.550.10">
    <property type="entry name" value="Spore Coat Polysaccharide Biosynthesis Protein SpsA, Chain A"/>
    <property type="match status" value="1"/>
</dbReference>
<keyword evidence="3" id="KW-1185">Reference proteome</keyword>
<proteinExistence type="predicted"/>
<comment type="caution">
    <text evidence="2">The sequence shown here is derived from an EMBL/GenBank/DDBJ whole genome shotgun (WGS) entry which is preliminary data.</text>
</comment>
<protein>
    <submittedName>
        <fullName evidence="2">Glycosyltransferase family 2 protein</fullName>
    </submittedName>
</protein>
<accession>A0ABD5U8G2</accession>
<name>A0ABD5U8G2_9EURY</name>
<dbReference type="PANTHER" id="PTHR22916:SF3">
    <property type="entry name" value="UDP-GLCNAC:BETAGAL BETA-1,3-N-ACETYLGLUCOSAMINYLTRANSFERASE-LIKE PROTEIN 1"/>
    <property type="match status" value="1"/>
</dbReference>
<evidence type="ECO:0000313" key="3">
    <source>
        <dbReference type="Proteomes" id="UP001596406"/>
    </source>
</evidence>
<dbReference type="Pfam" id="PF00535">
    <property type="entry name" value="Glycos_transf_2"/>
    <property type="match status" value="1"/>
</dbReference>
<reference evidence="2 3" key="1">
    <citation type="journal article" date="2019" name="Int. J. Syst. Evol. Microbiol.">
        <title>The Global Catalogue of Microorganisms (GCM) 10K type strain sequencing project: providing services to taxonomists for standard genome sequencing and annotation.</title>
        <authorList>
            <consortium name="The Broad Institute Genomics Platform"/>
            <consortium name="The Broad Institute Genome Sequencing Center for Infectious Disease"/>
            <person name="Wu L."/>
            <person name="Ma J."/>
        </authorList>
    </citation>
    <scope>NUCLEOTIDE SEQUENCE [LARGE SCALE GENOMIC DNA]</scope>
    <source>
        <strain evidence="2 3">PSRA2</strain>
    </source>
</reference>
<dbReference type="InterPro" id="IPR001173">
    <property type="entry name" value="Glyco_trans_2-like"/>
</dbReference>
<dbReference type="PANTHER" id="PTHR22916">
    <property type="entry name" value="GLYCOSYLTRANSFERASE"/>
    <property type="match status" value="1"/>
</dbReference>
<gene>
    <name evidence="2" type="ORF">ACFQHK_10105</name>
</gene>
<organism evidence="2 3">
    <name type="scientific">Halomarina ordinaria</name>
    <dbReference type="NCBI Taxonomy" id="3033939"/>
    <lineage>
        <taxon>Archaea</taxon>
        <taxon>Methanobacteriati</taxon>
        <taxon>Methanobacteriota</taxon>
        <taxon>Stenosarchaea group</taxon>
        <taxon>Halobacteria</taxon>
        <taxon>Halobacteriales</taxon>
        <taxon>Natronomonadaceae</taxon>
        <taxon>Halomarina</taxon>
    </lineage>
</organism>
<dbReference type="Proteomes" id="UP001596406">
    <property type="component" value="Unassembled WGS sequence"/>
</dbReference>
<evidence type="ECO:0000259" key="1">
    <source>
        <dbReference type="Pfam" id="PF00535"/>
    </source>
</evidence>
<dbReference type="GO" id="GO:0016758">
    <property type="term" value="F:hexosyltransferase activity"/>
    <property type="evidence" value="ECO:0007669"/>
    <property type="project" value="UniProtKB-ARBA"/>
</dbReference>
<dbReference type="EMBL" id="JBHSXM010000001">
    <property type="protein sequence ID" value="MFC6836865.1"/>
    <property type="molecule type" value="Genomic_DNA"/>
</dbReference>
<dbReference type="SUPFAM" id="SSF53448">
    <property type="entry name" value="Nucleotide-diphospho-sugar transferases"/>
    <property type="match status" value="1"/>
</dbReference>